<dbReference type="KEGG" id="eri:EEI45_02090"/>
<evidence type="ECO:0000256" key="8">
    <source>
        <dbReference type="SAM" id="Phobius"/>
    </source>
</evidence>
<evidence type="ECO:0000256" key="1">
    <source>
        <dbReference type="ARBA" id="ARBA00004651"/>
    </source>
</evidence>
<comment type="similarity">
    <text evidence="7">Belongs to the ThrE exporter (TC 2.A.79) family.</text>
</comment>
<evidence type="ECO:0000259" key="9">
    <source>
        <dbReference type="Pfam" id="PF12821"/>
    </source>
</evidence>
<evidence type="ECO:0000313" key="10">
    <source>
        <dbReference type="EMBL" id="AZK43741.1"/>
    </source>
</evidence>
<dbReference type="EMBL" id="CP034234">
    <property type="protein sequence ID" value="AZK43741.1"/>
    <property type="molecule type" value="Genomic_DNA"/>
</dbReference>
<feature type="transmembrane region" description="Helical" evidence="8">
    <location>
        <begin position="81"/>
        <end position="99"/>
    </location>
</feature>
<keyword evidence="2" id="KW-1003">Cell membrane</keyword>
<evidence type="ECO:0000256" key="3">
    <source>
        <dbReference type="ARBA" id="ARBA00022519"/>
    </source>
</evidence>
<name>A0A3Q8S6V5_9FIRM</name>
<feature type="transmembrane region" description="Helical" evidence="8">
    <location>
        <begin position="119"/>
        <end position="140"/>
    </location>
</feature>
<dbReference type="InterPro" id="IPR024528">
    <property type="entry name" value="ThrE_2"/>
</dbReference>
<evidence type="ECO:0000256" key="6">
    <source>
        <dbReference type="ARBA" id="ARBA00023136"/>
    </source>
</evidence>
<dbReference type="PANTHER" id="PTHR34390:SF1">
    <property type="entry name" value="SUCCINATE TRANSPORTER SUBUNIT YJJB-RELATED"/>
    <property type="match status" value="1"/>
</dbReference>
<gene>
    <name evidence="10" type="ORF">EEI45_02090</name>
</gene>
<evidence type="ECO:0000256" key="2">
    <source>
        <dbReference type="ARBA" id="ARBA00022475"/>
    </source>
</evidence>
<feature type="transmembrane region" description="Helical" evidence="8">
    <location>
        <begin position="53"/>
        <end position="69"/>
    </location>
</feature>
<evidence type="ECO:0000256" key="4">
    <source>
        <dbReference type="ARBA" id="ARBA00022692"/>
    </source>
</evidence>
<accession>A0A3Q8S6V5</accession>
<protein>
    <submittedName>
        <fullName evidence="10">Threonine/serine exporter</fullName>
    </submittedName>
</protein>
<evidence type="ECO:0000256" key="5">
    <source>
        <dbReference type="ARBA" id="ARBA00022989"/>
    </source>
</evidence>
<keyword evidence="11" id="KW-1185">Reference proteome</keyword>
<dbReference type="AlphaFoldDB" id="A0A3Q8S6V5"/>
<evidence type="ECO:0000313" key="11">
    <source>
        <dbReference type="Proteomes" id="UP000278804"/>
    </source>
</evidence>
<dbReference type="GO" id="GO:0005886">
    <property type="term" value="C:plasma membrane"/>
    <property type="evidence" value="ECO:0007669"/>
    <property type="project" value="UniProtKB-SubCell"/>
</dbReference>
<proteinExistence type="inferred from homology"/>
<sequence>MMTIVIQLVSAFAAALGFGIIIDVPKRALVFCGITGMMGWIVNWSLIQHGFDTTLAIFIGAATVSMLSMQFAKYLKMPTTVFNIPAIFTLVPGIMAYQTVKAFIGADYILGIELLVRTFTLSVTIAIAIVMTEVIYRLVVRVIQRKFCRS</sequence>
<dbReference type="InterPro" id="IPR050539">
    <property type="entry name" value="ThrE_Dicarb/AminoAcid_Exp"/>
</dbReference>
<feature type="transmembrane region" description="Helical" evidence="8">
    <location>
        <begin position="6"/>
        <end position="22"/>
    </location>
</feature>
<keyword evidence="3" id="KW-0997">Cell inner membrane</keyword>
<dbReference type="Proteomes" id="UP000278804">
    <property type="component" value="Chromosome"/>
</dbReference>
<dbReference type="GO" id="GO:0015744">
    <property type="term" value="P:succinate transport"/>
    <property type="evidence" value="ECO:0007669"/>
    <property type="project" value="TreeGrafter"/>
</dbReference>
<comment type="subcellular location">
    <subcellularLocation>
        <location evidence="1">Cell membrane</location>
        <topology evidence="1">Multi-pass membrane protein</topology>
    </subcellularLocation>
</comment>
<dbReference type="RefSeq" id="WP_125163957.1">
    <property type="nucleotide sequence ID" value="NZ_CP034234.1"/>
</dbReference>
<organism evidence="10 11">
    <name type="scientific">Erysipelothrix piscisicarius</name>
    <dbReference type="NCBI Taxonomy" id="2485784"/>
    <lineage>
        <taxon>Bacteria</taxon>
        <taxon>Bacillati</taxon>
        <taxon>Bacillota</taxon>
        <taxon>Erysipelotrichia</taxon>
        <taxon>Erysipelotrichales</taxon>
        <taxon>Erysipelotrichaceae</taxon>
        <taxon>Erysipelothrix</taxon>
    </lineage>
</organism>
<reference evidence="10 11" key="1">
    <citation type="journal article" date="2020" name="Int. J. Syst. Evol. Microbiol.">
        <title>Description of Erysipelothrix piscisicarius sp. nov., an emergent fish pathogen, and assessment of virulence using a tiger barb (Puntigrus tetrazona) infection model.</title>
        <authorList>
            <person name="Pomaranski E.K."/>
            <person name="Griffin M.J."/>
            <person name="Camus A.C."/>
            <person name="Armwood A.R."/>
            <person name="Shelley J."/>
            <person name="Waldbieser G.C."/>
            <person name="LaFrentz B.R."/>
            <person name="Garcia J.C."/>
            <person name="Yanong R."/>
            <person name="Soto E."/>
        </authorList>
    </citation>
    <scope>NUCLEOTIDE SEQUENCE [LARGE SCALE GENOMIC DNA]</scope>
    <source>
        <strain evidence="10 11">15TAL0474</strain>
    </source>
</reference>
<dbReference type="PANTHER" id="PTHR34390">
    <property type="entry name" value="UPF0442 PROTEIN YJJB-RELATED"/>
    <property type="match status" value="1"/>
</dbReference>
<keyword evidence="5 8" id="KW-1133">Transmembrane helix</keyword>
<keyword evidence="4 8" id="KW-0812">Transmembrane</keyword>
<feature type="transmembrane region" description="Helical" evidence="8">
    <location>
        <begin position="29"/>
        <end position="47"/>
    </location>
</feature>
<keyword evidence="6 8" id="KW-0472">Membrane</keyword>
<dbReference type="Pfam" id="PF12821">
    <property type="entry name" value="ThrE_2"/>
    <property type="match status" value="1"/>
</dbReference>
<feature type="domain" description="Threonine/Serine exporter ThrE" evidence="9">
    <location>
        <begin position="7"/>
        <end position="135"/>
    </location>
</feature>
<evidence type="ECO:0000256" key="7">
    <source>
        <dbReference type="ARBA" id="ARBA00034125"/>
    </source>
</evidence>